<organism evidence="1 2">
    <name type="scientific">Pontibacter ruber</name>
    <dbReference type="NCBI Taxonomy" id="1343895"/>
    <lineage>
        <taxon>Bacteria</taxon>
        <taxon>Pseudomonadati</taxon>
        <taxon>Bacteroidota</taxon>
        <taxon>Cytophagia</taxon>
        <taxon>Cytophagales</taxon>
        <taxon>Hymenobacteraceae</taxon>
        <taxon>Pontibacter</taxon>
    </lineage>
</organism>
<reference evidence="2" key="1">
    <citation type="journal article" date="2019" name="Int. J. Syst. Evol. Microbiol.">
        <title>The Global Catalogue of Microorganisms (GCM) 10K type strain sequencing project: providing services to taxonomists for standard genome sequencing and annotation.</title>
        <authorList>
            <consortium name="The Broad Institute Genomics Platform"/>
            <consortium name="The Broad Institute Genome Sequencing Center for Infectious Disease"/>
            <person name="Wu L."/>
            <person name="Ma J."/>
        </authorList>
    </citation>
    <scope>NUCLEOTIDE SEQUENCE [LARGE SCALE GENOMIC DNA]</scope>
    <source>
        <strain evidence="2">CGMCC 4.1782</strain>
    </source>
</reference>
<evidence type="ECO:0000313" key="1">
    <source>
        <dbReference type="EMBL" id="MFD2248619.1"/>
    </source>
</evidence>
<dbReference type="PANTHER" id="PTHR43265:SF1">
    <property type="entry name" value="ESTERASE ESTD"/>
    <property type="match status" value="1"/>
</dbReference>
<dbReference type="GO" id="GO:0016787">
    <property type="term" value="F:hydrolase activity"/>
    <property type="evidence" value="ECO:0007669"/>
    <property type="project" value="UniProtKB-KW"/>
</dbReference>
<keyword evidence="2" id="KW-1185">Reference proteome</keyword>
<name>A0ABW5D2P4_9BACT</name>
<dbReference type="RefSeq" id="WP_250432144.1">
    <property type="nucleotide sequence ID" value="NZ_JALPRR010000005.1"/>
</dbReference>
<dbReference type="PANTHER" id="PTHR43265">
    <property type="entry name" value="ESTERASE ESTD"/>
    <property type="match status" value="1"/>
</dbReference>
<sequence length="333" mass="38482">MKHLLLLLLPLLLYLPTKAQIKKPEEFGYRHLQTRYKQDTVDILVMSKKGEEQQVKPIFLFIQGSLPTPLIILKENGEPYKIFPFDADLLLDDYHLAIVSKPFIPVIREESSLRPNMSYVEVHSGTFPENYVLRDNLDYYTYRNKAVVKYLVKQPWVCDKKIVVAGHSEGAAIAAKLAQVSKDITHLIFASTNPFGRMATIVSQIRQRDDTAGTAVKRQLTFWKEVVEDPANNEVKGEITFKSLYSFSKPPVAALQKLKMPVMVSYGTKDIAAPFYDYFHIEAIRAKKKNFTFMPYVGREHNFFGFDENGKVNYEDFGWDKVALDWKKWLERN</sequence>
<keyword evidence="1" id="KW-0378">Hydrolase</keyword>
<gene>
    <name evidence="1" type="ORF">ACFSKP_20290</name>
</gene>
<dbReference type="Gene3D" id="3.40.50.1820">
    <property type="entry name" value="alpha/beta hydrolase"/>
    <property type="match status" value="1"/>
</dbReference>
<dbReference type="InterPro" id="IPR053145">
    <property type="entry name" value="AB_hydrolase_Est10"/>
</dbReference>
<dbReference type="InterPro" id="IPR029058">
    <property type="entry name" value="AB_hydrolase_fold"/>
</dbReference>
<comment type="caution">
    <text evidence="1">The sequence shown here is derived from an EMBL/GenBank/DDBJ whole genome shotgun (WGS) entry which is preliminary data.</text>
</comment>
<dbReference type="EMBL" id="JBHUIM010000004">
    <property type="protein sequence ID" value="MFD2248619.1"/>
    <property type="molecule type" value="Genomic_DNA"/>
</dbReference>
<protein>
    <submittedName>
        <fullName evidence="1">Acyl-CoA thioester hydrolase/BAAT C-terminal domain-containing protein</fullName>
    </submittedName>
</protein>
<dbReference type="SUPFAM" id="SSF53474">
    <property type="entry name" value="alpha/beta-Hydrolases"/>
    <property type="match status" value="1"/>
</dbReference>
<accession>A0ABW5D2P4</accession>
<proteinExistence type="predicted"/>
<dbReference type="Proteomes" id="UP001597374">
    <property type="component" value="Unassembled WGS sequence"/>
</dbReference>
<evidence type="ECO:0000313" key="2">
    <source>
        <dbReference type="Proteomes" id="UP001597374"/>
    </source>
</evidence>